<sequence>MPPTNRFFYFVSLHLLGRPPPWCLQEVHTPTQSDSGTSHKSQKSEVTCQSKVLLLFMDTRPKTAKMHPLPLPNLQQSKFIIL</sequence>
<dbReference type="EMBL" id="GBXM01052235">
    <property type="protein sequence ID" value="JAH56342.1"/>
    <property type="molecule type" value="Transcribed_RNA"/>
</dbReference>
<name>A0A0E9TSB6_ANGAN</name>
<feature type="compositionally biased region" description="Polar residues" evidence="1">
    <location>
        <begin position="28"/>
        <end position="45"/>
    </location>
</feature>
<proteinExistence type="predicted"/>
<reference evidence="2" key="2">
    <citation type="journal article" date="2015" name="Fish Shellfish Immunol.">
        <title>Early steps in the European eel (Anguilla anguilla)-Vibrio vulnificus interaction in the gills: Role of the RtxA13 toxin.</title>
        <authorList>
            <person name="Callol A."/>
            <person name="Pajuelo D."/>
            <person name="Ebbesson L."/>
            <person name="Teles M."/>
            <person name="MacKenzie S."/>
            <person name="Amaro C."/>
        </authorList>
    </citation>
    <scope>NUCLEOTIDE SEQUENCE</scope>
</reference>
<evidence type="ECO:0000256" key="1">
    <source>
        <dbReference type="SAM" id="MobiDB-lite"/>
    </source>
</evidence>
<feature type="region of interest" description="Disordered" evidence="1">
    <location>
        <begin position="26"/>
        <end position="45"/>
    </location>
</feature>
<accession>A0A0E9TSB6</accession>
<dbReference type="AlphaFoldDB" id="A0A0E9TSB6"/>
<protein>
    <submittedName>
        <fullName evidence="2">Uncharacterized protein</fullName>
    </submittedName>
</protein>
<reference evidence="2" key="1">
    <citation type="submission" date="2014-11" db="EMBL/GenBank/DDBJ databases">
        <authorList>
            <person name="Amaro Gonzalez C."/>
        </authorList>
    </citation>
    <scope>NUCLEOTIDE SEQUENCE</scope>
</reference>
<organism evidence="2">
    <name type="scientific">Anguilla anguilla</name>
    <name type="common">European freshwater eel</name>
    <name type="synonym">Muraena anguilla</name>
    <dbReference type="NCBI Taxonomy" id="7936"/>
    <lineage>
        <taxon>Eukaryota</taxon>
        <taxon>Metazoa</taxon>
        <taxon>Chordata</taxon>
        <taxon>Craniata</taxon>
        <taxon>Vertebrata</taxon>
        <taxon>Euteleostomi</taxon>
        <taxon>Actinopterygii</taxon>
        <taxon>Neopterygii</taxon>
        <taxon>Teleostei</taxon>
        <taxon>Anguilliformes</taxon>
        <taxon>Anguillidae</taxon>
        <taxon>Anguilla</taxon>
    </lineage>
</organism>
<evidence type="ECO:0000313" key="2">
    <source>
        <dbReference type="EMBL" id="JAH56342.1"/>
    </source>
</evidence>